<evidence type="ECO:0000313" key="2">
    <source>
        <dbReference type="Proteomes" id="UP001499930"/>
    </source>
</evidence>
<gene>
    <name evidence="1" type="ORF">GCM10017559_07810</name>
</gene>
<comment type="caution">
    <text evidence="1">The sequence shown here is derived from an EMBL/GenBank/DDBJ whole genome shotgun (WGS) entry which is preliminary data.</text>
</comment>
<sequence length="130" mass="13501">MTIISPTPATELPSAAVTTAQELAALAARLRSLTITPAERQQVCKLLADAAEALASTTNGMSADVYEEASPLSRLTGPDGSMSLPGQLQQELEVAGDQSIGVRDALRTAATIVEEMEQQAALAARHEVTA</sequence>
<reference evidence="1 2" key="1">
    <citation type="journal article" date="2019" name="Int. J. Syst. Evol. Microbiol.">
        <title>The Global Catalogue of Microorganisms (GCM) 10K type strain sequencing project: providing services to taxonomists for standard genome sequencing and annotation.</title>
        <authorList>
            <consortium name="The Broad Institute Genomics Platform"/>
            <consortium name="The Broad Institute Genome Sequencing Center for Infectious Disease"/>
            <person name="Wu L."/>
            <person name="Ma J."/>
        </authorList>
    </citation>
    <scope>NUCLEOTIDE SEQUENCE [LARGE SCALE GENOMIC DNA]</scope>
    <source>
        <strain evidence="1 2">JCM 3106</strain>
    </source>
</reference>
<name>A0ABN3XTI2_9ACTN</name>
<dbReference type="EMBL" id="BAAAWD010000004">
    <property type="protein sequence ID" value="GAA2990237.1"/>
    <property type="molecule type" value="Genomic_DNA"/>
</dbReference>
<protein>
    <submittedName>
        <fullName evidence="1">Uncharacterized protein</fullName>
    </submittedName>
</protein>
<organism evidence="1 2">
    <name type="scientific">Streptosporangium longisporum</name>
    <dbReference type="NCBI Taxonomy" id="46187"/>
    <lineage>
        <taxon>Bacteria</taxon>
        <taxon>Bacillati</taxon>
        <taxon>Actinomycetota</taxon>
        <taxon>Actinomycetes</taxon>
        <taxon>Streptosporangiales</taxon>
        <taxon>Streptosporangiaceae</taxon>
        <taxon>Streptosporangium</taxon>
    </lineage>
</organism>
<keyword evidence="2" id="KW-1185">Reference proteome</keyword>
<proteinExistence type="predicted"/>
<dbReference type="Proteomes" id="UP001499930">
    <property type="component" value="Unassembled WGS sequence"/>
</dbReference>
<accession>A0ABN3XTI2</accession>
<dbReference type="RefSeq" id="WP_344888334.1">
    <property type="nucleotide sequence ID" value="NZ_BAAAWD010000004.1"/>
</dbReference>
<evidence type="ECO:0000313" key="1">
    <source>
        <dbReference type="EMBL" id="GAA2990237.1"/>
    </source>
</evidence>